<evidence type="ECO:0000256" key="3">
    <source>
        <dbReference type="ARBA" id="ARBA00022857"/>
    </source>
</evidence>
<dbReference type="PROSITE" id="PS51383">
    <property type="entry name" value="YJEF_C_3"/>
    <property type="match status" value="1"/>
</dbReference>
<dbReference type="CDD" id="cd01171">
    <property type="entry name" value="YXKO-related"/>
    <property type="match status" value="1"/>
</dbReference>
<dbReference type="GO" id="GO:0005524">
    <property type="term" value="F:ATP binding"/>
    <property type="evidence" value="ECO:0007669"/>
    <property type="project" value="UniProtKB-KW"/>
</dbReference>
<dbReference type="EMBL" id="NBIV01000124">
    <property type="protein sequence ID" value="PXF43500.1"/>
    <property type="molecule type" value="Genomic_DNA"/>
</dbReference>
<dbReference type="InterPro" id="IPR000631">
    <property type="entry name" value="CARKD"/>
</dbReference>
<dbReference type="InterPro" id="IPR017953">
    <property type="entry name" value="Carbohydrate_kinase_pred_CS"/>
</dbReference>
<comment type="catalytic activity">
    <reaction evidence="6">
        <text>(6S)-NADHX + ATP = ADP + phosphate + NADH + H(+)</text>
        <dbReference type="Rhea" id="RHEA:19017"/>
        <dbReference type="ChEBI" id="CHEBI:15378"/>
        <dbReference type="ChEBI" id="CHEBI:30616"/>
        <dbReference type="ChEBI" id="CHEBI:43474"/>
        <dbReference type="ChEBI" id="CHEBI:57945"/>
        <dbReference type="ChEBI" id="CHEBI:64074"/>
        <dbReference type="ChEBI" id="CHEBI:456216"/>
        <dbReference type="EC" id="4.2.1.93"/>
    </reaction>
</comment>
<dbReference type="Proteomes" id="UP000247409">
    <property type="component" value="Unassembled WGS sequence"/>
</dbReference>
<name>A0A2V3IQS3_9FLOR</name>
<evidence type="ECO:0000256" key="5">
    <source>
        <dbReference type="ARBA" id="ARBA00023239"/>
    </source>
</evidence>
<accession>A0A2V3IQS3</accession>
<keyword evidence="2 6" id="KW-0067">ATP-binding</keyword>
<dbReference type="STRING" id="448386.A0A2V3IQS3"/>
<comment type="caution">
    <text evidence="8">The sequence shown here is derived from an EMBL/GenBank/DDBJ whole genome shotgun (WGS) entry which is preliminary data.</text>
</comment>
<dbReference type="PANTHER" id="PTHR12592">
    <property type="entry name" value="ATP-DEPENDENT (S)-NAD(P)H-HYDRATE DEHYDRATASE FAMILY MEMBER"/>
    <property type="match status" value="1"/>
</dbReference>
<feature type="binding site" evidence="6">
    <location>
        <begin position="164"/>
        <end position="170"/>
    </location>
    <ligand>
        <name>(6S)-NADPHX</name>
        <dbReference type="ChEBI" id="CHEBI:64076"/>
    </ligand>
</feature>
<evidence type="ECO:0000256" key="1">
    <source>
        <dbReference type="ARBA" id="ARBA00022741"/>
    </source>
</evidence>
<keyword evidence="1 6" id="KW-0547">Nucleotide-binding</keyword>
<proteinExistence type="inferred from homology"/>
<dbReference type="EC" id="4.2.1.93" evidence="6"/>
<feature type="binding site" evidence="6">
    <location>
        <begin position="196"/>
        <end position="200"/>
    </location>
    <ligand>
        <name>ATP</name>
        <dbReference type="ChEBI" id="CHEBI:30616"/>
    </ligand>
</feature>
<feature type="domain" description="YjeF C-terminal" evidence="7">
    <location>
        <begin position="8"/>
        <end position="298"/>
    </location>
</feature>
<dbReference type="NCBIfam" id="TIGR00196">
    <property type="entry name" value="yjeF_cterm"/>
    <property type="match status" value="1"/>
</dbReference>
<evidence type="ECO:0000313" key="8">
    <source>
        <dbReference type="EMBL" id="PXF43500.1"/>
    </source>
</evidence>
<dbReference type="PANTHER" id="PTHR12592:SF0">
    <property type="entry name" value="ATP-DEPENDENT (S)-NAD(P)H-HYDRATE DEHYDRATASE"/>
    <property type="match status" value="1"/>
</dbReference>
<evidence type="ECO:0000259" key="7">
    <source>
        <dbReference type="PROSITE" id="PS51383"/>
    </source>
</evidence>
<keyword evidence="6" id="KW-0597">Phosphoprotein</keyword>
<dbReference type="PROSITE" id="PS01049">
    <property type="entry name" value="YJEF_C_1"/>
    <property type="match status" value="1"/>
</dbReference>
<evidence type="ECO:0000256" key="2">
    <source>
        <dbReference type="ARBA" id="ARBA00022840"/>
    </source>
</evidence>
<keyword evidence="9" id="KW-1185">Reference proteome</keyword>
<dbReference type="GO" id="GO:0047453">
    <property type="term" value="F:ATP-dependent NAD(P)H-hydrate dehydratase activity"/>
    <property type="evidence" value="ECO:0007669"/>
    <property type="project" value="UniProtKB-UniRule"/>
</dbReference>
<dbReference type="Gene3D" id="3.40.1190.20">
    <property type="match status" value="1"/>
</dbReference>
<organism evidence="8 9">
    <name type="scientific">Gracilariopsis chorda</name>
    <dbReference type="NCBI Taxonomy" id="448386"/>
    <lineage>
        <taxon>Eukaryota</taxon>
        <taxon>Rhodophyta</taxon>
        <taxon>Florideophyceae</taxon>
        <taxon>Rhodymeniophycidae</taxon>
        <taxon>Gracilariales</taxon>
        <taxon>Gracilariaceae</taxon>
        <taxon>Gracilariopsis</taxon>
    </lineage>
</organism>
<evidence type="ECO:0000313" key="9">
    <source>
        <dbReference type="Proteomes" id="UP000247409"/>
    </source>
</evidence>
<dbReference type="Pfam" id="PF01256">
    <property type="entry name" value="Carb_kinase"/>
    <property type="match status" value="1"/>
</dbReference>
<keyword evidence="5 6" id="KW-0456">Lyase</keyword>
<dbReference type="GO" id="GO:0046496">
    <property type="term" value="P:nicotinamide nucleotide metabolic process"/>
    <property type="evidence" value="ECO:0007669"/>
    <property type="project" value="UniProtKB-UniRule"/>
</dbReference>
<dbReference type="HAMAP" id="MF_01965">
    <property type="entry name" value="NADHX_dehydratase"/>
    <property type="match status" value="1"/>
</dbReference>
<comment type="similarity">
    <text evidence="6">Belongs to the NnrD/CARKD family.</text>
</comment>
<dbReference type="SUPFAM" id="SSF53613">
    <property type="entry name" value="Ribokinase-like"/>
    <property type="match status" value="1"/>
</dbReference>
<comment type="cofactor">
    <cofactor evidence="6">
        <name>Mg(2+)</name>
        <dbReference type="ChEBI" id="CHEBI:18420"/>
    </cofactor>
</comment>
<comment type="function">
    <text evidence="6">Catalyzes the dehydration of the S-form of NAD(P)HX at the expense of ATP, which is converted to ADP. Together with NAD(P)HX epimerase, which catalyzes the epimerization of the S- and R-forms, the enzyme allows the repair of both epimers of NAD(P)HX, a damaged form of NAD(P)H that is a result of enzymatic or heat-dependent hydration.</text>
</comment>
<reference evidence="8 9" key="1">
    <citation type="journal article" date="2018" name="Mol. Biol. Evol.">
        <title>Analysis of the draft genome of the red seaweed Gracilariopsis chorda provides insights into genome size evolution in Rhodophyta.</title>
        <authorList>
            <person name="Lee J."/>
            <person name="Yang E.C."/>
            <person name="Graf L."/>
            <person name="Yang J.H."/>
            <person name="Qiu H."/>
            <person name="Zel Zion U."/>
            <person name="Chan C.X."/>
            <person name="Stephens T.G."/>
            <person name="Weber A.P.M."/>
            <person name="Boo G.H."/>
            <person name="Boo S.M."/>
            <person name="Kim K.M."/>
            <person name="Shin Y."/>
            <person name="Jung M."/>
            <person name="Lee S.J."/>
            <person name="Yim H.S."/>
            <person name="Lee J.H."/>
            <person name="Bhattacharya D."/>
            <person name="Yoon H.S."/>
        </authorList>
    </citation>
    <scope>NUCLEOTIDE SEQUENCE [LARGE SCALE GENOMIC DNA]</scope>
    <source>
        <strain evidence="8 9">SKKU-2015</strain>
        <tissue evidence="8">Whole body</tissue>
    </source>
</reference>
<feature type="binding site" evidence="6">
    <location>
        <position position="105"/>
    </location>
    <ligand>
        <name>(6S)-NADPHX</name>
        <dbReference type="ChEBI" id="CHEBI:64076"/>
    </ligand>
</feature>
<keyword evidence="3" id="KW-0521">NADP</keyword>
<dbReference type="OrthoDB" id="8110916at2759"/>
<keyword evidence="4 6" id="KW-0520">NAD</keyword>
<evidence type="ECO:0000256" key="4">
    <source>
        <dbReference type="ARBA" id="ARBA00023027"/>
    </source>
</evidence>
<feature type="binding site" evidence="6">
    <location>
        <begin position="215"/>
        <end position="224"/>
    </location>
    <ligand>
        <name>ATP</name>
        <dbReference type="ChEBI" id="CHEBI:30616"/>
    </ligand>
</feature>
<comment type="catalytic activity">
    <reaction evidence="6">
        <text>(6S)-NADPHX + ATP = ADP + phosphate + NADPH + H(+)</text>
        <dbReference type="Rhea" id="RHEA:32231"/>
        <dbReference type="ChEBI" id="CHEBI:15378"/>
        <dbReference type="ChEBI" id="CHEBI:30616"/>
        <dbReference type="ChEBI" id="CHEBI:43474"/>
        <dbReference type="ChEBI" id="CHEBI:57783"/>
        <dbReference type="ChEBI" id="CHEBI:64076"/>
        <dbReference type="ChEBI" id="CHEBI:456216"/>
        <dbReference type="EC" id="4.2.1.93"/>
    </reaction>
</comment>
<feature type="binding site" evidence="6">
    <location>
        <position position="225"/>
    </location>
    <ligand>
        <name>(6S)-NADPHX</name>
        <dbReference type="ChEBI" id="CHEBI:64076"/>
    </ligand>
</feature>
<evidence type="ECO:0000256" key="6">
    <source>
        <dbReference type="HAMAP-Rule" id="MF_03157"/>
    </source>
</evidence>
<dbReference type="GO" id="GO:0110051">
    <property type="term" value="P:metabolite repair"/>
    <property type="evidence" value="ECO:0007669"/>
    <property type="project" value="TreeGrafter"/>
</dbReference>
<sequence>MSACEDEHRVHFRSQVPSLDGTHYKGQAGRIAVIGGSEEYTGAPFFSAMSAMRGGADLSFVFCPRNAAQIIKSYSPDLIVYPGFDALGNECTALARMHAIVVGPGLGRTDHAAEVFEKVLSYAIRSGTVLVIDADALWFLSQSPNLFAEIANSAEGFHVYLTPNKVELDRLLIAAAVDSTVQLVKLLKGKAVIIAKGNKDVIVSLNVQAEISTKASQKRVGGQGDILSGLLALYAFWMLRSRPLPCGPGYGVDGCLVTAAVAACSITRDATYQAFLKHRHGFVASDALAFVAEAVSKYVSDG</sequence>
<protein>
    <recommendedName>
        <fullName evidence="6">ATP-dependent (S)-NAD(P)H-hydrate dehydratase</fullName>
        <ecNumber evidence="6">4.2.1.93</ecNumber>
    </recommendedName>
    <alternativeName>
        <fullName evidence="6">ATP-dependent NAD(P)HX dehydratase</fullName>
    </alternativeName>
</protein>
<dbReference type="AlphaFoldDB" id="A0A2V3IQS3"/>
<gene>
    <name evidence="8" type="ORF">BWQ96_06793</name>
</gene>
<dbReference type="InterPro" id="IPR029056">
    <property type="entry name" value="Ribokinase-like"/>
</dbReference>